<evidence type="ECO:0000313" key="3">
    <source>
        <dbReference type="Proteomes" id="UP000198531"/>
    </source>
</evidence>
<gene>
    <name evidence="2" type="ORF">SAMN04487947_1822</name>
</gene>
<dbReference type="InterPro" id="IPR019587">
    <property type="entry name" value="Polyketide_cyclase/dehydratase"/>
</dbReference>
<keyword evidence="3" id="KW-1185">Reference proteome</keyword>
<dbReference type="EMBL" id="FOYT01000001">
    <property type="protein sequence ID" value="SFR47197.1"/>
    <property type="molecule type" value="Genomic_DNA"/>
</dbReference>
<sequence length="151" mass="16557">MYKDSAADSLPRVRRTETTVERTPDGRRLVVARTVDAPAEDAWDVLVETRLWPEWGPSVTAVRGPDRIGLGATGEVRIAGAGVWVPFEVTAFDADARRWTWAVARVPATGHRVEALGPERCRVAFEIPPLAAGYAVVCRRALGKIARLAER</sequence>
<protein>
    <submittedName>
        <fullName evidence="2">Polyketide cyclase / dehydrase and lipid transport</fullName>
    </submittedName>
</protein>
<evidence type="ECO:0000256" key="1">
    <source>
        <dbReference type="SAM" id="MobiDB-lite"/>
    </source>
</evidence>
<accession>A0A1I6GYP8</accession>
<organism evidence="2 3">
    <name type="scientific">Halogeometricum rufum</name>
    <dbReference type="NCBI Taxonomy" id="553469"/>
    <lineage>
        <taxon>Archaea</taxon>
        <taxon>Methanobacteriati</taxon>
        <taxon>Methanobacteriota</taxon>
        <taxon>Stenosarchaea group</taxon>
        <taxon>Halobacteria</taxon>
        <taxon>Halobacteriales</taxon>
        <taxon>Haloferacaceae</taxon>
        <taxon>Halogeometricum</taxon>
    </lineage>
</organism>
<feature type="region of interest" description="Disordered" evidence="1">
    <location>
        <begin position="1"/>
        <end position="21"/>
    </location>
</feature>
<dbReference type="Pfam" id="PF10604">
    <property type="entry name" value="Polyketide_cyc2"/>
    <property type="match status" value="1"/>
</dbReference>
<evidence type="ECO:0000313" key="2">
    <source>
        <dbReference type="EMBL" id="SFR47197.1"/>
    </source>
</evidence>
<dbReference type="OrthoDB" id="66844at2157"/>
<dbReference type="Proteomes" id="UP000198531">
    <property type="component" value="Unassembled WGS sequence"/>
</dbReference>
<dbReference type="STRING" id="553469.SAMN04487947_1822"/>
<proteinExistence type="predicted"/>
<dbReference type="AlphaFoldDB" id="A0A1I6GYP8"/>
<dbReference type="Gene3D" id="3.30.530.20">
    <property type="match status" value="1"/>
</dbReference>
<dbReference type="SUPFAM" id="SSF55961">
    <property type="entry name" value="Bet v1-like"/>
    <property type="match status" value="1"/>
</dbReference>
<reference evidence="3" key="1">
    <citation type="submission" date="2016-10" db="EMBL/GenBank/DDBJ databases">
        <authorList>
            <person name="Varghese N."/>
            <person name="Submissions S."/>
        </authorList>
    </citation>
    <scope>NUCLEOTIDE SEQUENCE [LARGE SCALE GENOMIC DNA]</scope>
    <source>
        <strain evidence="3">CGMCC 1.7736</strain>
    </source>
</reference>
<name>A0A1I6GYP8_9EURY</name>
<dbReference type="InterPro" id="IPR023393">
    <property type="entry name" value="START-like_dom_sf"/>
</dbReference>